<dbReference type="Pfam" id="PF13411">
    <property type="entry name" value="MerR_1"/>
    <property type="match status" value="1"/>
</dbReference>
<keyword evidence="5" id="KW-1185">Reference proteome</keyword>
<dbReference type="CDD" id="cd01282">
    <property type="entry name" value="HTH_MerR-like_sg3"/>
    <property type="match status" value="1"/>
</dbReference>
<keyword evidence="1" id="KW-0238">DNA-binding</keyword>
<keyword evidence="2" id="KW-0175">Coiled coil</keyword>
<evidence type="ECO:0000313" key="4">
    <source>
        <dbReference type="EMBL" id="MFC5889494.1"/>
    </source>
</evidence>
<dbReference type="InterPro" id="IPR000551">
    <property type="entry name" value="MerR-type_HTH_dom"/>
</dbReference>
<evidence type="ECO:0000256" key="2">
    <source>
        <dbReference type="SAM" id="Coils"/>
    </source>
</evidence>
<protein>
    <submittedName>
        <fullName evidence="4">MerR family transcriptional regulator</fullName>
    </submittedName>
</protein>
<reference evidence="5" key="1">
    <citation type="journal article" date="2019" name="Int. J. Syst. Evol. Microbiol.">
        <title>The Global Catalogue of Microorganisms (GCM) 10K type strain sequencing project: providing services to taxonomists for standard genome sequencing and annotation.</title>
        <authorList>
            <consortium name="The Broad Institute Genomics Platform"/>
            <consortium name="The Broad Institute Genome Sequencing Center for Infectious Disease"/>
            <person name="Wu L."/>
            <person name="Ma J."/>
        </authorList>
    </citation>
    <scope>NUCLEOTIDE SEQUENCE [LARGE SCALE GENOMIC DNA]</scope>
    <source>
        <strain evidence="5">CGMCC 4.1469</strain>
    </source>
</reference>
<dbReference type="Gene3D" id="1.10.1660.10">
    <property type="match status" value="1"/>
</dbReference>
<gene>
    <name evidence="4" type="ORF">ACFP0N_31460</name>
</gene>
<dbReference type="PANTHER" id="PTHR30204">
    <property type="entry name" value="REDOX-CYCLING DRUG-SENSING TRANSCRIPTIONAL ACTIVATOR SOXR"/>
    <property type="match status" value="1"/>
</dbReference>
<accession>A0ABW1F9H3</accession>
<dbReference type="Proteomes" id="UP001596067">
    <property type="component" value="Unassembled WGS sequence"/>
</dbReference>
<dbReference type="EMBL" id="JBHSOD010000058">
    <property type="protein sequence ID" value="MFC5889494.1"/>
    <property type="molecule type" value="Genomic_DNA"/>
</dbReference>
<evidence type="ECO:0000313" key="5">
    <source>
        <dbReference type="Proteomes" id="UP001596067"/>
    </source>
</evidence>
<feature type="coiled-coil region" evidence="2">
    <location>
        <begin position="83"/>
        <end position="113"/>
    </location>
</feature>
<dbReference type="RefSeq" id="WP_313767563.1">
    <property type="nucleotide sequence ID" value="NZ_BAAAVH010000026.1"/>
</dbReference>
<sequence length="118" mass="13244">MRIGDLSRRTSVPARLLRYYEEQGLLHPDRDSNGYRSYAPDAVSTVLRIRDLLDAGLTTDAIRRLLPCAHDDEPGVAPCTKSLGVMDERLNSLAEQIARLQRQQELLSAQREATVLRG</sequence>
<dbReference type="InterPro" id="IPR009061">
    <property type="entry name" value="DNA-bd_dom_put_sf"/>
</dbReference>
<dbReference type="SMART" id="SM00422">
    <property type="entry name" value="HTH_MERR"/>
    <property type="match status" value="1"/>
</dbReference>
<dbReference type="InterPro" id="IPR047057">
    <property type="entry name" value="MerR_fam"/>
</dbReference>
<dbReference type="SUPFAM" id="SSF46955">
    <property type="entry name" value="Putative DNA-binding domain"/>
    <property type="match status" value="1"/>
</dbReference>
<evidence type="ECO:0000256" key="1">
    <source>
        <dbReference type="ARBA" id="ARBA00023125"/>
    </source>
</evidence>
<comment type="caution">
    <text evidence="4">The sequence shown here is derived from an EMBL/GenBank/DDBJ whole genome shotgun (WGS) entry which is preliminary data.</text>
</comment>
<dbReference type="PANTHER" id="PTHR30204:SF93">
    <property type="entry name" value="HTH MERR-TYPE DOMAIN-CONTAINING PROTEIN"/>
    <property type="match status" value="1"/>
</dbReference>
<feature type="domain" description="HTH merR-type" evidence="3">
    <location>
        <begin position="1"/>
        <end position="68"/>
    </location>
</feature>
<name>A0ABW1F9H3_9ACTN</name>
<dbReference type="PROSITE" id="PS50937">
    <property type="entry name" value="HTH_MERR_2"/>
    <property type="match status" value="1"/>
</dbReference>
<organism evidence="4 5">
    <name type="scientific">Kitasatospora aburaviensis</name>
    <dbReference type="NCBI Taxonomy" id="67265"/>
    <lineage>
        <taxon>Bacteria</taxon>
        <taxon>Bacillati</taxon>
        <taxon>Actinomycetota</taxon>
        <taxon>Actinomycetes</taxon>
        <taxon>Kitasatosporales</taxon>
        <taxon>Streptomycetaceae</taxon>
        <taxon>Kitasatospora</taxon>
    </lineage>
</organism>
<proteinExistence type="predicted"/>
<evidence type="ECO:0000259" key="3">
    <source>
        <dbReference type="PROSITE" id="PS50937"/>
    </source>
</evidence>